<dbReference type="RefSeq" id="WP_183668888.1">
    <property type="nucleotide sequence ID" value="NZ_BMPB01000004.1"/>
</dbReference>
<keyword evidence="3" id="KW-1185">Reference proteome</keyword>
<keyword evidence="1" id="KW-0732">Signal</keyword>
<accession>A0ABR6KHG2</accession>
<evidence type="ECO:0000313" key="3">
    <source>
        <dbReference type="Proteomes" id="UP000533637"/>
    </source>
</evidence>
<reference evidence="2 3" key="1">
    <citation type="submission" date="2020-08" db="EMBL/GenBank/DDBJ databases">
        <title>Genomic Encyclopedia of Type Strains, Phase IV (KMG-IV): sequencing the most valuable type-strain genomes for metagenomic binning, comparative biology and taxonomic classification.</title>
        <authorList>
            <person name="Goeker M."/>
        </authorList>
    </citation>
    <scope>NUCLEOTIDE SEQUENCE [LARGE SCALE GENOMIC DNA]</scope>
    <source>
        <strain evidence="2 3">DSM 102983</strain>
    </source>
</reference>
<dbReference type="InterPro" id="IPR008928">
    <property type="entry name" value="6-hairpin_glycosidase_sf"/>
</dbReference>
<evidence type="ECO:0000256" key="1">
    <source>
        <dbReference type="SAM" id="SignalP"/>
    </source>
</evidence>
<dbReference type="SUPFAM" id="SSF48208">
    <property type="entry name" value="Six-hairpin glycosidases"/>
    <property type="match status" value="1"/>
</dbReference>
<dbReference type="EMBL" id="JACHOC010000001">
    <property type="protein sequence ID" value="MBB4620768.1"/>
    <property type="molecule type" value="Genomic_DNA"/>
</dbReference>
<evidence type="ECO:0000313" key="2">
    <source>
        <dbReference type="EMBL" id="MBB4620768.1"/>
    </source>
</evidence>
<organism evidence="2 3">
    <name type="scientific">Parabacteroides faecis</name>
    <dbReference type="NCBI Taxonomy" id="1217282"/>
    <lineage>
        <taxon>Bacteria</taxon>
        <taxon>Pseudomonadati</taxon>
        <taxon>Bacteroidota</taxon>
        <taxon>Bacteroidia</taxon>
        <taxon>Bacteroidales</taxon>
        <taxon>Tannerellaceae</taxon>
        <taxon>Parabacteroides</taxon>
    </lineage>
</organism>
<feature type="signal peptide" evidence="1">
    <location>
        <begin position="1"/>
        <end position="23"/>
    </location>
</feature>
<name>A0ABR6KHG2_9BACT</name>
<comment type="caution">
    <text evidence="2">The sequence shown here is derived from an EMBL/GenBank/DDBJ whole genome shotgun (WGS) entry which is preliminary data.</text>
</comment>
<proteinExistence type="predicted"/>
<protein>
    <submittedName>
        <fullName evidence="2">Uncharacterized protein</fullName>
    </submittedName>
</protein>
<sequence length="794" mass="88077">MKGKSVSILLLIFSFCMAPWVDAQDNRKGSWLPEDGKMSVPDRKSTEVSDFLKSLHGYLRPIVCEYEDVVLKSAKGFKKGKAQVQTSSWSCNINETTVADCPDALDLDITFMITEGELKSGGVALAFDFTGWSRENYVLMPAYVYNGNRFHVETNGYMAPYPSYYYYNKNVPLLFSNSPRLSEERSASKIEALTGNLATPAFCFFSPKEQRGCIILTEQKSHLGNYGMFIEENASQDRATFVVSAPGVRELTAGFGDFGYSGDQACKWTSGDRLRMRFRIYNFEASGIPDLLDKFMNVRKEVTGKNNPRNLCPFSTVTSFTADYKNQVRWLEKGTGKSFYRMENSDGYQLGWVGGLMGTFAMLALDDSLSRERVIQTYDYVVSNMRGKSGYFYGSFRDGKVGSDRDNIPDAALVRKNSDALFFMMKHLLLFEQQGYGDLVKQEWKDAARALAQAFVNTWVKNKDLGNYVNAATGEIIIYHSTSGAIAPAGLVLAARYFKENSFLKTAMEIAGYFYDDYVAGLGLTCAHSGDIMQDADADSAYGFMESLMALYYATMDKKWLSMAQTTAHLAATWTLSYDYEYPPGSTLYDLKANTAGAIWASVQNKHAAPGICTSSGDYLFKLFRATGQVRYADLLRDIIHAHAEVMETPGRSTTGMGPGTSMERIQTTDADGKGAVGVILKTSNGWTEDCGLLMSLEVPGIYVQTDQDVLYVFDHLKVEVVCRNGDEVTLRIANPTRFDAATAVFAERSSSAGKPLGYCNFTQWKKVLVKAGNIVEVVIKATDDIKIASKAKC</sequence>
<gene>
    <name evidence="2" type="ORF">GGQ57_000642</name>
</gene>
<dbReference type="Proteomes" id="UP000533637">
    <property type="component" value="Unassembled WGS sequence"/>
</dbReference>
<feature type="chain" id="PRO_5047012536" evidence="1">
    <location>
        <begin position="24"/>
        <end position="794"/>
    </location>
</feature>